<gene>
    <name evidence="9" type="ORF">LTR09_002024</name>
</gene>
<evidence type="ECO:0000256" key="6">
    <source>
        <dbReference type="ARBA" id="ARBA00023242"/>
    </source>
</evidence>
<keyword evidence="3" id="KW-0805">Transcription regulation</keyword>
<comment type="caution">
    <text evidence="9">The sequence shown here is derived from an EMBL/GenBank/DDBJ whole genome shotgun (WGS) entry which is preliminary data.</text>
</comment>
<feature type="compositionally biased region" description="Polar residues" evidence="7">
    <location>
        <begin position="60"/>
        <end position="81"/>
    </location>
</feature>
<dbReference type="GO" id="GO:0003677">
    <property type="term" value="F:DNA binding"/>
    <property type="evidence" value="ECO:0007669"/>
    <property type="project" value="UniProtKB-KW"/>
</dbReference>
<dbReference type="InterPro" id="IPR001138">
    <property type="entry name" value="Zn2Cys6_DnaBD"/>
</dbReference>
<dbReference type="InterPro" id="IPR021858">
    <property type="entry name" value="Fun_TF"/>
</dbReference>
<accession>A0AAJ0LVM3</accession>
<keyword evidence="10" id="KW-1185">Reference proteome</keyword>
<dbReference type="PROSITE" id="PS00463">
    <property type="entry name" value="ZN2_CY6_FUNGAL_1"/>
    <property type="match status" value="1"/>
</dbReference>
<dbReference type="AlphaFoldDB" id="A0AAJ0LVM3"/>
<dbReference type="EMBL" id="JAWDJX010000004">
    <property type="protein sequence ID" value="KAK3056986.1"/>
    <property type="molecule type" value="Genomic_DNA"/>
</dbReference>
<evidence type="ECO:0000259" key="8">
    <source>
        <dbReference type="PROSITE" id="PS50048"/>
    </source>
</evidence>
<sequence length="526" mass="59184">MELSGPPRKHVRTGCQVCKQRHLKCDEAVPTCRNCSSAGWTCEYTVPGPITRRRRLKTASPRSETATPEPSAPTSGTSLYRPSVAVTTNPYDLSDFNYFQDATEHENYSCFGSQSWSKIALQMSYYEPAVRHAVYALGSLLNDSITSQQGEVECPARTLQHYTESISYLNQGFSFTSYSPRTALVLCLSFIYIELLRNNIGQAIAHCRGGLTIIANHENSTTEETVEPCLPRAFTRLHAEVQLHGNPQEKHESSQPAILELGCSILPPRFKDIDHSRSVLEHISLATFHTLRRLKRLTGGSARIPQEGASLELLALVHAIEEQKDALALWHQMSLALRMRHTQPIAEEVAAMSILEVQYTAQNLMLACLDDPFEMCFDTEDFLVGFERIIALAEDFVNHKQIQSRFQLSLDTGLLPALFFVALKCRVPELRSKAVDIMRLCPHREGLWHRGRLIQVAMWKAHKEGLYIGIPEPADRIYLETADLVASSDGGNRIVIRYRQGVEAREVSETWDEAISKRCAWMADVI</sequence>
<dbReference type="InterPro" id="IPR052360">
    <property type="entry name" value="Transcr_Regulatory_Proteins"/>
</dbReference>
<proteinExistence type="predicted"/>
<dbReference type="Pfam" id="PF11951">
    <property type="entry name" value="Fungal_trans_2"/>
    <property type="match status" value="1"/>
</dbReference>
<feature type="region of interest" description="Disordered" evidence="7">
    <location>
        <begin position="53"/>
        <end position="81"/>
    </location>
</feature>
<keyword evidence="2" id="KW-0862">Zinc</keyword>
<evidence type="ECO:0000256" key="5">
    <source>
        <dbReference type="ARBA" id="ARBA00023163"/>
    </source>
</evidence>
<dbReference type="SUPFAM" id="SSF57701">
    <property type="entry name" value="Zn2/Cys6 DNA-binding domain"/>
    <property type="match status" value="1"/>
</dbReference>
<dbReference type="PANTHER" id="PTHR36206:SF13">
    <property type="entry name" value="TRANSCRIPTIONAL REGULATORY PROTEIN MOC3"/>
    <property type="match status" value="1"/>
</dbReference>
<dbReference type="Pfam" id="PF00172">
    <property type="entry name" value="Zn_clus"/>
    <property type="match status" value="1"/>
</dbReference>
<dbReference type="PROSITE" id="PS50048">
    <property type="entry name" value="ZN2_CY6_FUNGAL_2"/>
    <property type="match status" value="1"/>
</dbReference>
<keyword evidence="1" id="KW-0479">Metal-binding</keyword>
<evidence type="ECO:0000313" key="10">
    <source>
        <dbReference type="Proteomes" id="UP001271007"/>
    </source>
</evidence>
<dbReference type="SMART" id="SM00066">
    <property type="entry name" value="GAL4"/>
    <property type="match status" value="1"/>
</dbReference>
<dbReference type="GO" id="GO:0008270">
    <property type="term" value="F:zinc ion binding"/>
    <property type="evidence" value="ECO:0007669"/>
    <property type="project" value="InterPro"/>
</dbReference>
<dbReference type="InterPro" id="IPR036864">
    <property type="entry name" value="Zn2-C6_fun-type_DNA-bd_sf"/>
</dbReference>
<dbReference type="PANTHER" id="PTHR36206">
    <property type="entry name" value="ASPERCRYPTIN BIOSYNTHESIS CLUSTER-SPECIFIC TRANSCRIPTION REGULATOR ATNN-RELATED"/>
    <property type="match status" value="1"/>
</dbReference>
<evidence type="ECO:0000313" key="9">
    <source>
        <dbReference type="EMBL" id="KAK3056986.1"/>
    </source>
</evidence>
<keyword evidence="4" id="KW-0238">DNA-binding</keyword>
<organism evidence="9 10">
    <name type="scientific">Extremus antarcticus</name>
    <dbReference type="NCBI Taxonomy" id="702011"/>
    <lineage>
        <taxon>Eukaryota</taxon>
        <taxon>Fungi</taxon>
        <taxon>Dikarya</taxon>
        <taxon>Ascomycota</taxon>
        <taxon>Pezizomycotina</taxon>
        <taxon>Dothideomycetes</taxon>
        <taxon>Dothideomycetidae</taxon>
        <taxon>Mycosphaerellales</taxon>
        <taxon>Extremaceae</taxon>
        <taxon>Extremus</taxon>
    </lineage>
</organism>
<evidence type="ECO:0000256" key="7">
    <source>
        <dbReference type="SAM" id="MobiDB-lite"/>
    </source>
</evidence>
<dbReference type="Gene3D" id="4.10.240.10">
    <property type="entry name" value="Zn(2)-C6 fungal-type DNA-binding domain"/>
    <property type="match status" value="1"/>
</dbReference>
<protein>
    <recommendedName>
        <fullName evidence="8">Zn(2)-C6 fungal-type domain-containing protein</fullName>
    </recommendedName>
</protein>
<evidence type="ECO:0000256" key="3">
    <source>
        <dbReference type="ARBA" id="ARBA00023015"/>
    </source>
</evidence>
<dbReference type="CDD" id="cd00067">
    <property type="entry name" value="GAL4"/>
    <property type="match status" value="1"/>
</dbReference>
<evidence type="ECO:0000256" key="2">
    <source>
        <dbReference type="ARBA" id="ARBA00022833"/>
    </source>
</evidence>
<evidence type="ECO:0000256" key="1">
    <source>
        <dbReference type="ARBA" id="ARBA00022723"/>
    </source>
</evidence>
<name>A0AAJ0LVM3_9PEZI</name>
<feature type="domain" description="Zn(2)-C6 fungal-type" evidence="8">
    <location>
        <begin position="14"/>
        <end position="44"/>
    </location>
</feature>
<dbReference type="GO" id="GO:0000981">
    <property type="term" value="F:DNA-binding transcription factor activity, RNA polymerase II-specific"/>
    <property type="evidence" value="ECO:0007669"/>
    <property type="project" value="InterPro"/>
</dbReference>
<reference evidence="9" key="1">
    <citation type="submission" date="2023-04" db="EMBL/GenBank/DDBJ databases">
        <title>Black Yeasts Isolated from many extreme environments.</title>
        <authorList>
            <person name="Coleine C."/>
            <person name="Stajich J.E."/>
            <person name="Selbmann L."/>
        </authorList>
    </citation>
    <scope>NUCLEOTIDE SEQUENCE</scope>
    <source>
        <strain evidence="9">CCFEE 5312</strain>
    </source>
</reference>
<evidence type="ECO:0000256" key="4">
    <source>
        <dbReference type="ARBA" id="ARBA00023125"/>
    </source>
</evidence>
<dbReference type="Proteomes" id="UP001271007">
    <property type="component" value="Unassembled WGS sequence"/>
</dbReference>
<keyword evidence="5" id="KW-0804">Transcription</keyword>
<keyword evidence="6" id="KW-0539">Nucleus</keyword>